<gene>
    <name evidence="4" type="ORF">KIPB_010669</name>
</gene>
<comment type="similarity">
    <text evidence="1">Belongs to the cyclin family.</text>
</comment>
<reference evidence="4 5" key="1">
    <citation type="journal article" date="2018" name="PLoS ONE">
        <title>The draft genome of Kipferlia bialata reveals reductive genome evolution in fornicate parasites.</title>
        <authorList>
            <person name="Tanifuji G."/>
            <person name="Takabayashi S."/>
            <person name="Kume K."/>
            <person name="Takagi M."/>
            <person name="Nakayama T."/>
            <person name="Kamikawa R."/>
            <person name="Inagaki Y."/>
            <person name="Hashimoto T."/>
        </authorList>
    </citation>
    <scope>NUCLEOTIDE SEQUENCE [LARGE SCALE GENOMIC DNA]</scope>
    <source>
        <strain evidence="4">NY0173</strain>
    </source>
</reference>
<dbReference type="InterPro" id="IPR013763">
    <property type="entry name" value="Cyclin-like_dom"/>
</dbReference>
<dbReference type="InterPro" id="IPR036915">
    <property type="entry name" value="Cyclin-like_sf"/>
</dbReference>
<dbReference type="EMBL" id="BDIP01004059">
    <property type="protein sequence ID" value="GIQ88422.1"/>
    <property type="molecule type" value="Genomic_DNA"/>
</dbReference>
<dbReference type="PANTHER" id="PTHR10177">
    <property type="entry name" value="CYCLINS"/>
    <property type="match status" value="1"/>
</dbReference>
<keyword evidence="1" id="KW-0195">Cyclin</keyword>
<dbReference type="SUPFAM" id="SSF47954">
    <property type="entry name" value="Cyclin-like"/>
    <property type="match status" value="2"/>
</dbReference>
<feature type="domain" description="Cyclin-like" evidence="3">
    <location>
        <begin position="57"/>
        <end position="143"/>
    </location>
</feature>
<accession>A0A9K3GMI0</accession>
<keyword evidence="5" id="KW-1185">Reference proteome</keyword>
<dbReference type="InterPro" id="IPR039361">
    <property type="entry name" value="Cyclin"/>
</dbReference>
<sequence>MESGNPSYSASYAPALGNLDEFRMWLHKSEDSFRPKADALDTIQGGMSTRVYSVFFHFLHATANALALHPTVASLAVNIFDRYLSHARVGENKLSHLAVASIHLAAKSSNEHISTESVLRCLGESRGMFSREDLILIEKEVLNALEWRLQAVTPYTFLYAYFSDFPESLRLLLENDSDSNGMRSLSVDQLGEKARFFVDLADSEYRFRAYHNSSIAAAAIRCALFVSGADTRDMRRWLVSFGKVGLDVVEAHIVTKELLSSFRQLQNEQSSETTGPQQESDTPSASSPNGPSAKRRHH</sequence>
<proteinExistence type="inferred from homology"/>
<evidence type="ECO:0000313" key="4">
    <source>
        <dbReference type="EMBL" id="GIQ88422.1"/>
    </source>
</evidence>
<dbReference type="AlphaFoldDB" id="A0A9K3GMI0"/>
<dbReference type="OrthoDB" id="5590282at2759"/>
<evidence type="ECO:0000259" key="3">
    <source>
        <dbReference type="SMART" id="SM00385"/>
    </source>
</evidence>
<feature type="compositionally biased region" description="Polar residues" evidence="2">
    <location>
        <begin position="264"/>
        <end position="290"/>
    </location>
</feature>
<protein>
    <recommendedName>
        <fullName evidence="3">Cyclin-like domain-containing protein</fullName>
    </recommendedName>
</protein>
<evidence type="ECO:0000256" key="2">
    <source>
        <dbReference type="SAM" id="MobiDB-lite"/>
    </source>
</evidence>
<name>A0A9K3GMI0_9EUKA</name>
<feature type="region of interest" description="Disordered" evidence="2">
    <location>
        <begin position="264"/>
        <end position="298"/>
    </location>
</feature>
<dbReference type="CDD" id="cd00043">
    <property type="entry name" value="CYCLIN_SF"/>
    <property type="match status" value="1"/>
</dbReference>
<evidence type="ECO:0000256" key="1">
    <source>
        <dbReference type="RuleBase" id="RU000383"/>
    </source>
</evidence>
<dbReference type="InterPro" id="IPR006671">
    <property type="entry name" value="Cyclin_N"/>
</dbReference>
<evidence type="ECO:0000313" key="5">
    <source>
        <dbReference type="Proteomes" id="UP000265618"/>
    </source>
</evidence>
<dbReference type="Pfam" id="PF00134">
    <property type="entry name" value="Cyclin_N"/>
    <property type="match status" value="1"/>
</dbReference>
<comment type="caution">
    <text evidence="4">The sequence shown here is derived from an EMBL/GenBank/DDBJ whole genome shotgun (WGS) entry which is preliminary data.</text>
</comment>
<dbReference type="Proteomes" id="UP000265618">
    <property type="component" value="Unassembled WGS sequence"/>
</dbReference>
<dbReference type="Gene3D" id="1.10.472.10">
    <property type="entry name" value="Cyclin-like"/>
    <property type="match status" value="2"/>
</dbReference>
<organism evidence="4 5">
    <name type="scientific">Kipferlia bialata</name>
    <dbReference type="NCBI Taxonomy" id="797122"/>
    <lineage>
        <taxon>Eukaryota</taxon>
        <taxon>Metamonada</taxon>
        <taxon>Carpediemonas-like organisms</taxon>
        <taxon>Kipferlia</taxon>
    </lineage>
</organism>
<dbReference type="SMART" id="SM00385">
    <property type="entry name" value="CYCLIN"/>
    <property type="match status" value="1"/>
</dbReference>